<dbReference type="RefSeq" id="WP_252768733.1">
    <property type="nucleotide sequence ID" value="NZ_JAMXMC010000003.1"/>
</dbReference>
<dbReference type="EMBL" id="JAMXMC010000003">
    <property type="protein sequence ID" value="MCO5976259.1"/>
    <property type="molecule type" value="Genomic_DNA"/>
</dbReference>
<keyword evidence="3" id="KW-1185">Reference proteome</keyword>
<proteinExistence type="predicted"/>
<feature type="signal peptide" evidence="1">
    <location>
        <begin position="1"/>
        <end position="23"/>
    </location>
</feature>
<feature type="chain" id="PRO_5045956260" description="DUF2782 domain-containing protein" evidence="1">
    <location>
        <begin position="24"/>
        <end position="119"/>
    </location>
</feature>
<gene>
    <name evidence="2" type="ORF">M0L44_05935</name>
</gene>
<sequence>MNALSLPTLLAGLLIGSAGLAQTAPAAASAPAAAELPALPVTDTPAPGSKVPEPQVLHVVTEDDNVRIEELRVRGQTQRITVHPKIPGLPAYDIVPPQGGKLPQDDKSAGQRVWLKLDF</sequence>
<organism evidence="2 3">
    <name type="scientific">Ideonella oryzae</name>
    <dbReference type="NCBI Taxonomy" id="2937441"/>
    <lineage>
        <taxon>Bacteria</taxon>
        <taxon>Pseudomonadati</taxon>
        <taxon>Pseudomonadota</taxon>
        <taxon>Betaproteobacteria</taxon>
        <taxon>Burkholderiales</taxon>
        <taxon>Sphaerotilaceae</taxon>
        <taxon>Ideonella</taxon>
    </lineage>
</organism>
<dbReference type="Proteomes" id="UP001204851">
    <property type="component" value="Unassembled WGS sequence"/>
</dbReference>
<evidence type="ECO:0008006" key="4">
    <source>
        <dbReference type="Google" id="ProtNLM"/>
    </source>
</evidence>
<evidence type="ECO:0000313" key="3">
    <source>
        <dbReference type="Proteomes" id="UP001204851"/>
    </source>
</evidence>
<comment type="caution">
    <text evidence="2">The sequence shown here is derived from an EMBL/GenBank/DDBJ whole genome shotgun (WGS) entry which is preliminary data.</text>
</comment>
<reference evidence="2 3" key="1">
    <citation type="submission" date="2022-06" db="EMBL/GenBank/DDBJ databases">
        <title>Ideonella sp. NS12-5 Genome sequencing and assembly.</title>
        <authorList>
            <person name="Jung Y."/>
        </authorList>
    </citation>
    <scope>NUCLEOTIDE SEQUENCE [LARGE SCALE GENOMIC DNA]</scope>
    <source>
        <strain evidence="2 3">NS12-5</strain>
    </source>
</reference>
<protein>
    <recommendedName>
        <fullName evidence="4">DUF2782 domain-containing protein</fullName>
    </recommendedName>
</protein>
<accession>A0ABT1BK66</accession>
<evidence type="ECO:0000313" key="2">
    <source>
        <dbReference type="EMBL" id="MCO5976259.1"/>
    </source>
</evidence>
<dbReference type="Gene3D" id="2.20.130.30">
    <property type="entry name" value="Protein of unknown function DUF2782"/>
    <property type="match status" value="1"/>
</dbReference>
<keyword evidence="1" id="KW-0732">Signal</keyword>
<evidence type="ECO:0000256" key="1">
    <source>
        <dbReference type="SAM" id="SignalP"/>
    </source>
</evidence>
<name>A0ABT1BK66_9BURK</name>